<dbReference type="PANTHER" id="PTHR20974:SF0">
    <property type="entry name" value="UPF0585 PROTEIN CG18661"/>
    <property type="match status" value="1"/>
</dbReference>
<dbReference type="RefSeq" id="WP_161314553.1">
    <property type="nucleotide sequence ID" value="NZ_WTUW01000001.1"/>
</dbReference>
<gene>
    <name evidence="1" type="ORF">GQE98_05125</name>
</gene>
<evidence type="ECO:0000313" key="1">
    <source>
        <dbReference type="EMBL" id="MZR30015.1"/>
    </source>
</evidence>
<dbReference type="InterPro" id="IPR029063">
    <property type="entry name" value="SAM-dependent_MTases_sf"/>
</dbReference>
<dbReference type="InterPro" id="IPR010342">
    <property type="entry name" value="DUF938"/>
</dbReference>
<name>A0A6L8W4J3_9PROT</name>
<dbReference type="Gene3D" id="3.40.50.150">
    <property type="entry name" value="Vaccinia Virus protein VP39"/>
    <property type="match status" value="1"/>
</dbReference>
<evidence type="ECO:0000313" key="2">
    <source>
        <dbReference type="Proteomes" id="UP000476030"/>
    </source>
</evidence>
<dbReference type="AlphaFoldDB" id="A0A6L8W4J3"/>
<reference evidence="1 2" key="1">
    <citation type="submission" date="2019-12" db="EMBL/GenBank/DDBJ databases">
        <title>Snethiella sp. nov. sp. isolated from sea sand.</title>
        <authorList>
            <person name="Kim J."/>
            <person name="Jeong S.E."/>
            <person name="Jung H.S."/>
            <person name="Jeon C.O."/>
        </authorList>
    </citation>
    <scope>NUCLEOTIDE SEQUENCE [LARGE SCALE GENOMIC DNA]</scope>
    <source>
        <strain evidence="1 2">DP05</strain>
    </source>
</reference>
<dbReference type="PANTHER" id="PTHR20974">
    <property type="entry name" value="UPF0585 PROTEIN CG18661"/>
    <property type="match status" value="1"/>
</dbReference>
<dbReference type="SUPFAM" id="SSF53335">
    <property type="entry name" value="S-adenosyl-L-methionine-dependent methyltransferases"/>
    <property type="match status" value="1"/>
</dbReference>
<proteinExistence type="predicted"/>
<dbReference type="Pfam" id="PF06080">
    <property type="entry name" value="DUF938"/>
    <property type="match status" value="1"/>
</dbReference>
<accession>A0A6L8W4J3</accession>
<comment type="caution">
    <text evidence="1">The sequence shown here is derived from an EMBL/GenBank/DDBJ whole genome shotgun (WGS) entry which is preliminary data.</text>
</comment>
<protein>
    <submittedName>
        <fullName evidence="1">DUF938 domain-containing protein</fullName>
    </submittedName>
</protein>
<dbReference type="Proteomes" id="UP000476030">
    <property type="component" value="Unassembled WGS sequence"/>
</dbReference>
<keyword evidence="2" id="KW-1185">Reference proteome</keyword>
<sequence>MTDRRQFAPATERNRTPILETLKAWLPESGTVLEVASGSGEHAVFLAPNVKPLKWQPSNFDPEQVNSVTDWIAHSPSENLLPPVRLDVTAAVWPVEAADYMDHPITAIFNANMIHISPWRTAEGLMAGAGRILSEGGRLYLYGPFKIDGEHTAASNIKFEAWLKSLDPEFGVRDIEAVRTEAAKHNLLHKATKPMPANNFMHMFEKA</sequence>
<dbReference type="EMBL" id="WTUW01000001">
    <property type="protein sequence ID" value="MZR30015.1"/>
    <property type="molecule type" value="Genomic_DNA"/>
</dbReference>
<organism evidence="1 2">
    <name type="scientific">Sneathiella litorea</name>
    <dbReference type="NCBI Taxonomy" id="2606216"/>
    <lineage>
        <taxon>Bacteria</taxon>
        <taxon>Pseudomonadati</taxon>
        <taxon>Pseudomonadota</taxon>
        <taxon>Alphaproteobacteria</taxon>
        <taxon>Sneathiellales</taxon>
        <taxon>Sneathiellaceae</taxon>
        <taxon>Sneathiella</taxon>
    </lineage>
</organism>